<dbReference type="OrthoDB" id="6899345at2"/>
<dbReference type="EC" id="3.5.4.-" evidence="2"/>
<dbReference type="InterPro" id="IPR035959">
    <property type="entry name" value="RutC-like_sf"/>
</dbReference>
<dbReference type="EMBL" id="LR134313">
    <property type="protein sequence ID" value="VEF03398.1"/>
    <property type="molecule type" value="Genomic_DNA"/>
</dbReference>
<name>A0A448DB45_9NEIS</name>
<comment type="similarity">
    <text evidence="1">Belongs to the RutC family.</text>
</comment>
<evidence type="ECO:0000313" key="3">
    <source>
        <dbReference type="Proteomes" id="UP000279284"/>
    </source>
</evidence>
<keyword evidence="3" id="KW-1185">Reference proteome</keyword>
<protein>
    <submittedName>
        <fullName evidence="2">Endoribonuclease L-PSP</fullName>
        <ecNumber evidence="2">3.5.4.-</ecNumber>
    </submittedName>
</protein>
<dbReference type="KEGG" id="nci:NCTC10296_02297"/>
<gene>
    <name evidence="2" type="primary">ridA_2</name>
    <name evidence="2" type="ORF">NCTC10296_02297</name>
</gene>
<dbReference type="AlphaFoldDB" id="A0A448DB45"/>
<dbReference type="InterPro" id="IPR006175">
    <property type="entry name" value="YjgF/YER057c/UK114"/>
</dbReference>
<dbReference type="PANTHER" id="PTHR47328:SF1">
    <property type="entry name" value="RUTC FAMILY PROTEIN YOAB"/>
    <property type="match status" value="1"/>
</dbReference>
<accession>A0A448DB45</accession>
<dbReference type="CDD" id="cd06150">
    <property type="entry name" value="YjgF_YER057c_UK114_like_2"/>
    <property type="match status" value="1"/>
</dbReference>
<dbReference type="Pfam" id="PF01042">
    <property type="entry name" value="Ribonuc_L-PSP"/>
    <property type="match status" value="1"/>
</dbReference>
<dbReference type="STRING" id="493.BWD07_04605"/>
<dbReference type="PANTHER" id="PTHR47328">
    <property type="match status" value="1"/>
</dbReference>
<dbReference type="GO" id="GO:0016787">
    <property type="term" value="F:hydrolase activity"/>
    <property type="evidence" value="ECO:0007669"/>
    <property type="project" value="UniProtKB-KW"/>
</dbReference>
<dbReference type="InterPro" id="IPR019897">
    <property type="entry name" value="RidA_CS"/>
</dbReference>
<dbReference type="SUPFAM" id="SSF55298">
    <property type="entry name" value="YjgF-like"/>
    <property type="match status" value="1"/>
</dbReference>
<dbReference type="PROSITE" id="PS01094">
    <property type="entry name" value="UPF0076"/>
    <property type="match status" value="1"/>
</dbReference>
<dbReference type="Proteomes" id="UP000279284">
    <property type="component" value="Chromosome"/>
</dbReference>
<reference evidence="2 3" key="1">
    <citation type="submission" date="2018-12" db="EMBL/GenBank/DDBJ databases">
        <authorList>
            <consortium name="Pathogen Informatics"/>
        </authorList>
    </citation>
    <scope>NUCLEOTIDE SEQUENCE [LARGE SCALE GENOMIC DNA]</scope>
    <source>
        <strain evidence="2 3">NCTC10296</strain>
    </source>
</reference>
<dbReference type="InterPro" id="IPR035709">
    <property type="entry name" value="YoaB-like"/>
</dbReference>
<evidence type="ECO:0000313" key="2">
    <source>
        <dbReference type="EMBL" id="VEF03398.1"/>
    </source>
</evidence>
<dbReference type="Gene3D" id="3.30.1330.40">
    <property type="entry name" value="RutC-like"/>
    <property type="match status" value="1"/>
</dbReference>
<evidence type="ECO:0000256" key="1">
    <source>
        <dbReference type="ARBA" id="ARBA00010552"/>
    </source>
</evidence>
<sequence>MTIQYFGQTPRLSEATVANGFVFLAGMVPENTEAGATEQTRNVLEQIDHWLAQCGSDKNHILEATIFLPDLADYDAVNIAWDAWVNPQRAPARACVEAKLAKQEWKVEIKVSAVQIQK</sequence>
<organism evidence="2 3">
    <name type="scientific">Neisseria canis</name>
    <dbReference type="NCBI Taxonomy" id="493"/>
    <lineage>
        <taxon>Bacteria</taxon>
        <taxon>Pseudomonadati</taxon>
        <taxon>Pseudomonadota</taxon>
        <taxon>Betaproteobacteria</taxon>
        <taxon>Neisseriales</taxon>
        <taxon>Neisseriaceae</taxon>
        <taxon>Neisseria</taxon>
    </lineage>
</organism>
<proteinExistence type="inferred from homology"/>
<keyword evidence="2" id="KW-0378">Hydrolase</keyword>
<dbReference type="RefSeq" id="WP_085416218.1">
    <property type="nucleotide sequence ID" value="NZ_CAUJPY010000020.1"/>
</dbReference>